<feature type="domain" description="HAMP" evidence="13">
    <location>
        <begin position="324"/>
        <end position="376"/>
    </location>
</feature>
<keyword evidence="3" id="KW-0597">Phosphoprotein</keyword>
<keyword evidence="15" id="KW-1185">Reference proteome</keyword>
<evidence type="ECO:0000259" key="13">
    <source>
        <dbReference type="PROSITE" id="PS50885"/>
    </source>
</evidence>
<evidence type="ECO:0000256" key="12">
    <source>
        <dbReference type="SAM" id="Phobius"/>
    </source>
</evidence>
<comment type="subcellular location">
    <subcellularLocation>
        <location evidence="1">Cell membrane</location>
        <topology evidence="1">Multi-pass membrane protein</topology>
    </subcellularLocation>
</comment>
<dbReference type="SMART" id="SM00304">
    <property type="entry name" value="HAMP"/>
    <property type="match status" value="1"/>
</dbReference>
<proteinExistence type="predicted"/>
<evidence type="ECO:0000256" key="2">
    <source>
        <dbReference type="ARBA" id="ARBA00022475"/>
    </source>
</evidence>
<dbReference type="Gene3D" id="6.10.340.10">
    <property type="match status" value="1"/>
</dbReference>
<dbReference type="CDD" id="cd06225">
    <property type="entry name" value="HAMP"/>
    <property type="match status" value="1"/>
</dbReference>
<evidence type="ECO:0000256" key="7">
    <source>
        <dbReference type="ARBA" id="ARBA00022777"/>
    </source>
</evidence>
<dbReference type="InterPro" id="IPR003594">
    <property type="entry name" value="HATPase_dom"/>
</dbReference>
<name>A0ABT9FX86_9BACL</name>
<dbReference type="Pfam" id="PF02518">
    <property type="entry name" value="HATPase_c"/>
    <property type="match status" value="1"/>
</dbReference>
<keyword evidence="9 12" id="KW-1133">Transmembrane helix</keyword>
<comment type="caution">
    <text evidence="14">The sequence shown here is derived from an EMBL/GenBank/DDBJ whole genome shotgun (WGS) entry which is preliminary data.</text>
</comment>
<accession>A0ABT9FX86</accession>
<keyword evidence="11 12" id="KW-0472">Membrane</keyword>
<feature type="transmembrane region" description="Helical" evidence="12">
    <location>
        <begin position="304"/>
        <end position="322"/>
    </location>
</feature>
<keyword evidence="2" id="KW-1003">Cell membrane</keyword>
<evidence type="ECO:0000313" key="15">
    <source>
        <dbReference type="Proteomes" id="UP001241848"/>
    </source>
</evidence>
<dbReference type="GO" id="GO:0016301">
    <property type="term" value="F:kinase activity"/>
    <property type="evidence" value="ECO:0007669"/>
    <property type="project" value="UniProtKB-KW"/>
</dbReference>
<dbReference type="SUPFAM" id="SSF158472">
    <property type="entry name" value="HAMP domain-like"/>
    <property type="match status" value="1"/>
</dbReference>
<feature type="transmembrane region" description="Helical" evidence="12">
    <location>
        <begin position="12"/>
        <end position="35"/>
    </location>
</feature>
<keyword evidence="7 14" id="KW-0418">Kinase</keyword>
<dbReference type="PROSITE" id="PS50885">
    <property type="entry name" value="HAMP"/>
    <property type="match status" value="1"/>
</dbReference>
<evidence type="ECO:0000256" key="9">
    <source>
        <dbReference type="ARBA" id="ARBA00022989"/>
    </source>
</evidence>
<dbReference type="Gene3D" id="3.30.565.10">
    <property type="entry name" value="Histidine kinase-like ATPase, C-terminal domain"/>
    <property type="match status" value="1"/>
</dbReference>
<evidence type="ECO:0000256" key="6">
    <source>
        <dbReference type="ARBA" id="ARBA00022741"/>
    </source>
</evidence>
<dbReference type="PANTHER" id="PTHR34220">
    <property type="entry name" value="SENSOR HISTIDINE KINASE YPDA"/>
    <property type="match status" value="1"/>
</dbReference>
<keyword evidence="8" id="KW-0067">ATP-binding</keyword>
<evidence type="ECO:0000256" key="8">
    <source>
        <dbReference type="ARBA" id="ARBA00022840"/>
    </source>
</evidence>
<dbReference type="SUPFAM" id="SSF55874">
    <property type="entry name" value="ATPase domain of HSP90 chaperone/DNA topoisomerase II/histidine kinase"/>
    <property type="match status" value="1"/>
</dbReference>
<protein>
    <submittedName>
        <fullName evidence="14">Sensor histidine kinase</fullName>
    </submittedName>
</protein>
<keyword evidence="4" id="KW-0808">Transferase</keyword>
<keyword evidence="6" id="KW-0547">Nucleotide-binding</keyword>
<organism evidence="14 15">
    <name type="scientific">Paenibacillus zeirhizosphaerae</name>
    <dbReference type="NCBI Taxonomy" id="2987519"/>
    <lineage>
        <taxon>Bacteria</taxon>
        <taxon>Bacillati</taxon>
        <taxon>Bacillota</taxon>
        <taxon>Bacilli</taxon>
        <taxon>Bacillales</taxon>
        <taxon>Paenibacillaceae</taxon>
        <taxon>Paenibacillus</taxon>
    </lineage>
</organism>
<sequence>MKKYLDRMKQDGLFIKLFIVMIISITAVSVLTSLVTIRMSERLFVETFSITNSKVLNQIKTSFESFNDSIVNASSHASQSLTVKSFLTAGSTDSVTTARAYFTMGQQMKQIKSSVDAYDVRITIAGVNGRSYSNGQAYWPLAAEDLADHPITVNTMAEPKRLMYQYDRQRGPGAARDEHFIIASKALVERTSGSLYGLLYVSIREQEFKQFYANFTSSGNDVVILDKTGRIVSSNREELIGQSSPGLLSNAEDLVKHQLPYKNADVMGKDHILLANYIPAYDFYLVNLIDRRYAVGQIIDVKSVMMICLVIISLALLIVFLISRRLTNSLSRLVKQMSKITEKNFDNYINITGSYETRELGKAYNYMLYELNDYIEKLLHTQKEQRNAELAALQRQINPHFLYNTLASVKFLVQQGSKEKAADTINALISLLQNTISNVSETITIEQELANMRNYVFINHIRYGDRIKVNMFAAPDCMHYHVPKLIIQPFIENAFFHAFNHKNEGTIYILVSHTEDTLICEVADNGDGMDGLSGQDTLPNPKSKRQLFTGIGIQNVHNRITLLYGEQYGVSITSAKGEGTKVTITLPLIEQLPDSEE</sequence>
<dbReference type="PANTHER" id="PTHR34220:SF11">
    <property type="entry name" value="SENSOR PROTEIN KINASE HPTS"/>
    <property type="match status" value="1"/>
</dbReference>
<dbReference type="InterPro" id="IPR036890">
    <property type="entry name" value="HATPase_C_sf"/>
</dbReference>
<dbReference type="InterPro" id="IPR003660">
    <property type="entry name" value="HAMP_dom"/>
</dbReference>
<dbReference type="Proteomes" id="UP001241848">
    <property type="component" value="Unassembled WGS sequence"/>
</dbReference>
<keyword evidence="10" id="KW-0902">Two-component regulatory system</keyword>
<dbReference type="EMBL" id="JAPCKK010000034">
    <property type="protein sequence ID" value="MDP4099338.1"/>
    <property type="molecule type" value="Genomic_DNA"/>
</dbReference>
<evidence type="ECO:0000256" key="5">
    <source>
        <dbReference type="ARBA" id="ARBA00022692"/>
    </source>
</evidence>
<dbReference type="InterPro" id="IPR050640">
    <property type="entry name" value="Bact_2-comp_sensor_kinase"/>
</dbReference>
<dbReference type="Pfam" id="PF00672">
    <property type="entry name" value="HAMP"/>
    <property type="match status" value="1"/>
</dbReference>
<evidence type="ECO:0000256" key="4">
    <source>
        <dbReference type="ARBA" id="ARBA00022679"/>
    </source>
</evidence>
<evidence type="ECO:0000256" key="3">
    <source>
        <dbReference type="ARBA" id="ARBA00022553"/>
    </source>
</evidence>
<evidence type="ECO:0000256" key="10">
    <source>
        <dbReference type="ARBA" id="ARBA00023012"/>
    </source>
</evidence>
<gene>
    <name evidence="14" type="ORF">OIN60_21715</name>
</gene>
<evidence type="ECO:0000313" key="14">
    <source>
        <dbReference type="EMBL" id="MDP4099338.1"/>
    </source>
</evidence>
<dbReference type="RefSeq" id="WP_305756953.1">
    <property type="nucleotide sequence ID" value="NZ_JAPCKK010000034.1"/>
</dbReference>
<dbReference type="Pfam" id="PF06580">
    <property type="entry name" value="His_kinase"/>
    <property type="match status" value="1"/>
</dbReference>
<evidence type="ECO:0000256" key="1">
    <source>
        <dbReference type="ARBA" id="ARBA00004651"/>
    </source>
</evidence>
<reference evidence="14 15" key="1">
    <citation type="submission" date="2022-10" db="EMBL/GenBank/DDBJ databases">
        <title>Paenibacillus description and whole genome data of maize root bacterial community.</title>
        <authorList>
            <person name="Marton D."/>
            <person name="Farkas M."/>
            <person name="Cserhati M."/>
        </authorList>
    </citation>
    <scope>NUCLEOTIDE SEQUENCE [LARGE SCALE GENOMIC DNA]</scope>
    <source>
        <strain evidence="14 15">P96</strain>
    </source>
</reference>
<keyword evidence="5 12" id="KW-0812">Transmembrane</keyword>
<evidence type="ECO:0000256" key="11">
    <source>
        <dbReference type="ARBA" id="ARBA00023136"/>
    </source>
</evidence>
<dbReference type="InterPro" id="IPR010559">
    <property type="entry name" value="Sig_transdc_His_kin_internal"/>
</dbReference>